<dbReference type="Proteomes" id="UP000005206">
    <property type="component" value="Chromosome 3"/>
</dbReference>
<dbReference type="InParanoid" id="C7ZFL5"/>
<sequence>MNILVFYGQRCATFYDKGAKVYNRSKIFEHLTDLDKKNPQSQIGAHAGSSQILTQERLVFNLNAYSFFETVSFDLGRRASCAYHHPPALDPSLATCHLPISKERNDKGHPPQEGSTGGRELNRKATLDWWFRVDSLPRQALLTPFAHSRLISTQRTWIEQSYRLYGLNETLWLEHNDDDRTSIQGPILTSSAGVPGHDIMASLCLRA</sequence>
<proteinExistence type="predicted"/>
<dbReference type="HOGENOM" id="CLU_1326704_0_0_1"/>
<dbReference type="RefSeq" id="XP_003042885.1">
    <property type="nucleotide sequence ID" value="XM_003042839.1"/>
</dbReference>
<reference evidence="1 2" key="1">
    <citation type="journal article" date="2009" name="PLoS Genet.">
        <title>The genome of Nectria haematococca: contribution of supernumerary chromosomes to gene expansion.</title>
        <authorList>
            <person name="Coleman J.J."/>
            <person name="Rounsley S.D."/>
            <person name="Rodriguez-Carres M."/>
            <person name="Kuo A."/>
            <person name="Wasmann C.C."/>
            <person name="Grimwood J."/>
            <person name="Schmutz J."/>
            <person name="Taga M."/>
            <person name="White G.J."/>
            <person name="Zhou S."/>
            <person name="Schwartz D.C."/>
            <person name="Freitag M."/>
            <person name="Ma L.J."/>
            <person name="Danchin E.G."/>
            <person name="Henrissat B."/>
            <person name="Coutinho P.M."/>
            <person name="Nelson D.R."/>
            <person name="Straney D."/>
            <person name="Napoli C.A."/>
            <person name="Barker B.M."/>
            <person name="Gribskov M."/>
            <person name="Rep M."/>
            <person name="Kroken S."/>
            <person name="Molnar I."/>
            <person name="Rensing C."/>
            <person name="Kennell J.C."/>
            <person name="Zamora J."/>
            <person name="Farman M.L."/>
            <person name="Selker E.U."/>
            <person name="Salamov A."/>
            <person name="Shapiro H."/>
            <person name="Pangilinan J."/>
            <person name="Lindquist E."/>
            <person name="Lamers C."/>
            <person name="Grigoriev I.V."/>
            <person name="Geiser D.M."/>
            <person name="Covert S.F."/>
            <person name="Temporini E."/>
            <person name="Vanetten H.D."/>
        </authorList>
    </citation>
    <scope>NUCLEOTIDE SEQUENCE [LARGE SCALE GENOMIC DNA]</scope>
    <source>
        <strain evidence="2">ATCC MYA-4622 / CBS 123669 / FGSC 9596 / NRRL 45880 / 77-13-4</strain>
    </source>
</reference>
<gene>
    <name evidence="1" type="ORF">NECHADRAFT_78364</name>
</gene>
<protein>
    <submittedName>
        <fullName evidence="1">Uncharacterized protein</fullName>
    </submittedName>
</protein>
<dbReference type="GeneID" id="9665095"/>
<organism evidence="1 2">
    <name type="scientific">Fusarium vanettenii (strain ATCC MYA-4622 / CBS 123669 / FGSC 9596 / NRRL 45880 / 77-13-4)</name>
    <name type="common">Fusarium solani subsp. pisi</name>
    <dbReference type="NCBI Taxonomy" id="660122"/>
    <lineage>
        <taxon>Eukaryota</taxon>
        <taxon>Fungi</taxon>
        <taxon>Dikarya</taxon>
        <taxon>Ascomycota</taxon>
        <taxon>Pezizomycotina</taxon>
        <taxon>Sordariomycetes</taxon>
        <taxon>Hypocreomycetidae</taxon>
        <taxon>Hypocreales</taxon>
        <taxon>Nectriaceae</taxon>
        <taxon>Fusarium</taxon>
        <taxon>Fusarium solani species complex</taxon>
        <taxon>Fusarium vanettenii</taxon>
    </lineage>
</organism>
<dbReference type="EMBL" id="GG698923">
    <property type="protein sequence ID" value="EEU37172.1"/>
    <property type="molecule type" value="Genomic_DNA"/>
</dbReference>
<dbReference type="KEGG" id="nhe:NECHADRAFT_78364"/>
<evidence type="ECO:0000313" key="1">
    <source>
        <dbReference type="EMBL" id="EEU37172.1"/>
    </source>
</evidence>
<evidence type="ECO:0000313" key="2">
    <source>
        <dbReference type="Proteomes" id="UP000005206"/>
    </source>
</evidence>
<dbReference type="AlphaFoldDB" id="C7ZFL5"/>
<accession>C7ZFL5</accession>
<keyword evidence="2" id="KW-1185">Reference proteome</keyword>
<dbReference type="VEuPathDB" id="FungiDB:NECHADRAFT_78364"/>
<name>C7ZFL5_FUSV7</name>